<name>A0AAU7PIS5_9CAUD</name>
<evidence type="ECO:0000313" key="1">
    <source>
        <dbReference type="EMBL" id="XBS49957.1"/>
    </source>
</evidence>
<sequence>MKPLDFSDIAAVRLPLFRYRMTRRAWYAVFGANKINPDEELFTEDLALRIHTLYNDIAPEDIGDMIDNYLEQRRHCNGA</sequence>
<accession>A0AAU7PIS5</accession>
<proteinExistence type="predicted"/>
<organism evidence="1">
    <name type="scientific">Salmonella phage SalP219</name>
    <dbReference type="NCBI Taxonomy" id="3158864"/>
    <lineage>
        <taxon>Viruses</taxon>
        <taxon>Duplodnaviria</taxon>
        <taxon>Heunggongvirae</taxon>
        <taxon>Uroviricota</taxon>
        <taxon>Caudoviricetes</taxon>
        <taxon>Vequintavirinae</taxon>
        <taxon>Seunavirus</taxon>
    </lineage>
</organism>
<reference evidence="1" key="1">
    <citation type="submission" date="2024-04" db="EMBL/GenBank/DDBJ databases">
        <authorList>
            <person name="Jaglan A.B."/>
            <person name="Vashisth M."/>
            <person name="Anand T."/>
            <person name="Virmani N."/>
            <person name="Bera B."/>
            <person name="Vaid R."/>
        </authorList>
    </citation>
    <scope>NUCLEOTIDE SEQUENCE</scope>
</reference>
<dbReference type="EMBL" id="PP595732">
    <property type="protein sequence ID" value="XBS49957.1"/>
    <property type="molecule type" value="Genomic_DNA"/>
</dbReference>
<protein>
    <submittedName>
        <fullName evidence="1">Uncharacterized protein</fullName>
    </submittedName>
</protein>